<dbReference type="SUPFAM" id="SSF52058">
    <property type="entry name" value="L domain-like"/>
    <property type="match status" value="1"/>
</dbReference>
<dbReference type="PaxDb" id="2711-XP_006475198.1"/>
<dbReference type="Pfam" id="PF13855">
    <property type="entry name" value="LRR_8"/>
    <property type="match status" value="2"/>
</dbReference>
<dbReference type="FunFam" id="3.80.10.10:FF:000213">
    <property type="entry name" value="Tyrosine-sulfated glycopeptide receptor 1"/>
    <property type="match status" value="1"/>
</dbReference>
<evidence type="ECO:0000256" key="5">
    <source>
        <dbReference type="ARBA" id="ARBA00022692"/>
    </source>
</evidence>
<keyword evidence="3" id="KW-1003">Cell membrane</keyword>
<dbReference type="AlphaFoldDB" id="A0A067ED04"/>
<evidence type="ECO:0000256" key="10">
    <source>
        <dbReference type="ARBA" id="ARBA00023170"/>
    </source>
</evidence>
<dbReference type="PROSITE" id="PS51450">
    <property type="entry name" value="LRR"/>
    <property type="match status" value="1"/>
</dbReference>
<keyword evidence="8 12" id="KW-1133">Transmembrane helix</keyword>
<reference evidence="15 16" key="1">
    <citation type="submission" date="2014-04" db="EMBL/GenBank/DDBJ databases">
        <authorList>
            <consortium name="International Citrus Genome Consortium"/>
            <person name="Gmitter F."/>
            <person name="Chen C."/>
            <person name="Farmerie W."/>
            <person name="Harkins T."/>
            <person name="Desany B."/>
            <person name="Mohiuddin M."/>
            <person name="Kodira C."/>
            <person name="Borodovsky M."/>
            <person name="Lomsadze A."/>
            <person name="Burns P."/>
            <person name="Jenkins J."/>
            <person name="Prochnik S."/>
            <person name="Shu S."/>
            <person name="Chapman J."/>
            <person name="Pitluck S."/>
            <person name="Schmutz J."/>
            <person name="Rokhsar D."/>
        </authorList>
    </citation>
    <scope>NUCLEOTIDE SEQUENCE</scope>
</reference>
<sequence>MSGVLVFAFLLFELLAIATVSVSFSNGSSYHVGCLESERRALLRFKQDLQDPSNRLASWIGYEDCCAWAGVVCDNVTGHIVELNLRNPFTYCDLSQSKANPRSMLVGKVNPSLLDLKHLSYLDLSYNDFQGVQIPRFICSMGNLRYLNLSYTQFVGMIPPQLGNLSNLQYLDLSWNFLYVENLWWLPGLSFLKDLDLSYVNLSKASDWLRVTNTLPSLVKLRLSRCQLHHLPPLAIANFSTLTTLDLLYNQFDNSFVPNWVFGLIQLVFLDLRRNNFQGPIPEGLQNLTSLKHLLLDSNRFNSSIPNWLYRFNRLESLGVSNNSLQGRVIRSMASLCNLRSVMLSCVKLSQEISEIFDIFSGCVSSGLEILVLRGSSVSGHLTYKLGQFKNLYYLDLSNNSIVGPIPFSLGHLSTLQFIDLSYNELNGMNDNWIPPFQLATLGLRHCHLGSRFPSWLHSQKHLNYLDLSYSGITGSIPNIFWSSASQIYVLDLSFNQIHGQIPNLTNAAQLEVLSLGSNSFSGALPLISSNLIELDFSNNSISGSIFHFICYRAHELKKLQFLYLRGNFLQGELTDCWMNYQNLMILDLSNNKFTGNLPISLGSLISLQSLHLRKNNLSGTIHSLKNCTALLTLDVGENEFVENIPTWIGERFSRMVVLILRSNKFHSLLPKGLCDLAFLQIVDLADNNLSGEVPRCIHNLRAMVTLNSHAGKAIQYQFLLYASRAPSTAMLLEDALVVMKGRAAEYKCILNLVRIIDFSKNNFSGKIPLEVTNLKALQSFNLSNNFFTGRIPESIGAMRSLESIDFSLNQLSGEIPQSMSSLTYLNHLNLSNNNLTGKIPSSTQLQSFDASSYAGNDLCGAPLPRNCSEHVSTPEDENGDEDELDYWLYVSIALGFMGGFWCLIGPLLASRRWRYKYYNFLDRVGDRIVFVNIRTDW</sequence>
<evidence type="ECO:0000259" key="14">
    <source>
        <dbReference type="Pfam" id="PF08263"/>
    </source>
</evidence>
<dbReference type="EMBL" id="KK785024">
    <property type="protein sequence ID" value="KDO52973.1"/>
    <property type="molecule type" value="Genomic_DNA"/>
</dbReference>
<evidence type="ECO:0000256" key="8">
    <source>
        <dbReference type="ARBA" id="ARBA00022989"/>
    </source>
</evidence>
<dbReference type="Pfam" id="PF00560">
    <property type="entry name" value="LRR_1"/>
    <property type="match status" value="8"/>
</dbReference>
<evidence type="ECO:0000256" key="12">
    <source>
        <dbReference type="SAM" id="Phobius"/>
    </source>
</evidence>
<dbReference type="Gene3D" id="3.80.10.10">
    <property type="entry name" value="Ribonuclease Inhibitor"/>
    <property type="match status" value="3"/>
</dbReference>
<gene>
    <name evidence="15" type="ORF">CISIN_1g036642mg</name>
</gene>
<keyword evidence="16" id="KW-1185">Reference proteome</keyword>
<dbReference type="PANTHER" id="PTHR48063">
    <property type="entry name" value="LRR RECEPTOR-LIKE KINASE"/>
    <property type="match status" value="1"/>
</dbReference>
<keyword evidence="11" id="KW-0325">Glycoprotein</keyword>
<accession>A0A067ED04</accession>
<dbReference type="GO" id="GO:0005886">
    <property type="term" value="C:plasma membrane"/>
    <property type="evidence" value="ECO:0007669"/>
    <property type="project" value="UniProtKB-SubCell"/>
</dbReference>
<feature type="signal peptide" evidence="13">
    <location>
        <begin position="1"/>
        <end position="18"/>
    </location>
</feature>
<keyword evidence="10" id="KW-0675">Receptor</keyword>
<evidence type="ECO:0000313" key="16">
    <source>
        <dbReference type="Proteomes" id="UP000027120"/>
    </source>
</evidence>
<name>A0A067ED04_CITSI</name>
<dbReference type="InterPro" id="IPR003591">
    <property type="entry name" value="Leu-rich_rpt_typical-subtyp"/>
</dbReference>
<evidence type="ECO:0000256" key="6">
    <source>
        <dbReference type="ARBA" id="ARBA00022729"/>
    </source>
</evidence>
<dbReference type="InterPro" id="IPR013210">
    <property type="entry name" value="LRR_N_plant-typ"/>
</dbReference>
<keyword evidence="6 13" id="KW-0732">Signal</keyword>
<comment type="subcellular location">
    <subcellularLocation>
        <location evidence="1">Cell membrane</location>
        <topology evidence="1">Single-pass type I membrane protein</topology>
    </subcellularLocation>
</comment>
<dbReference type="FunFam" id="3.80.10.10:FF:001347">
    <property type="entry name" value="LRR receptor-like serine/threonine-protein kinase GSO2"/>
    <property type="match status" value="1"/>
</dbReference>
<feature type="domain" description="Leucine-rich repeat-containing N-terminal plant-type" evidence="14">
    <location>
        <begin position="36"/>
        <end position="74"/>
    </location>
</feature>
<dbReference type="InterPro" id="IPR032675">
    <property type="entry name" value="LRR_dom_sf"/>
</dbReference>
<evidence type="ECO:0000256" key="13">
    <source>
        <dbReference type="SAM" id="SignalP"/>
    </source>
</evidence>
<keyword evidence="7" id="KW-0677">Repeat</keyword>
<dbReference type="SUPFAM" id="SSF52047">
    <property type="entry name" value="RNI-like"/>
    <property type="match status" value="2"/>
</dbReference>
<dbReference type="SMR" id="A0A067ED04"/>
<evidence type="ECO:0000256" key="2">
    <source>
        <dbReference type="ARBA" id="ARBA00009592"/>
    </source>
</evidence>
<comment type="similarity">
    <text evidence="2">Belongs to the RLP family.</text>
</comment>
<evidence type="ECO:0000313" key="15">
    <source>
        <dbReference type="EMBL" id="KDO52973.1"/>
    </source>
</evidence>
<evidence type="ECO:0000256" key="7">
    <source>
        <dbReference type="ARBA" id="ARBA00022737"/>
    </source>
</evidence>
<proteinExistence type="inferred from homology"/>
<protein>
    <recommendedName>
        <fullName evidence="14">Leucine-rich repeat-containing N-terminal plant-type domain-containing protein</fullName>
    </recommendedName>
</protein>
<dbReference type="eggNOG" id="KOG0619">
    <property type="taxonomic scope" value="Eukaryota"/>
</dbReference>
<dbReference type="InterPro" id="IPR046956">
    <property type="entry name" value="RLP23-like"/>
</dbReference>
<dbReference type="FunFam" id="3.80.10.10:FF:000383">
    <property type="entry name" value="Leucine-rich repeat receptor protein kinase EMS1"/>
    <property type="match status" value="1"/>
</dbReference>
<keyword evidence="4" id="KW-0433">Leucine-rich repeat</keyword>
<dbReference type="Proteomes" id="UP000027120">
    <property type="component" value="Unassembled WGS sequence"/>
</dbReference>
<feature type="chain" id="PRO_5001640182" description="Leucine-rich repeat-containing N-terminal plant-type domain-containing protein" evidence="13">
    <location>
        <begin position="19"/>
        <end position="938"/>
    </location>
</feature>
<evidence type="ECO:0000256" key="11">
    <source>
        <dbReference type="ARBA" id="ARBA00023180"/>
    </source>
</evidence>
<organism evidence="15 16">
    <name type="scientific">Citrus sinensis</name>
    <name type="common">Sweet orange</name>
    <name type="synonym">Citrus aurantium var. sinensis</name>
    <dbReference type="NCBI Taxonomy" id="2711"/>
    <lineage>
        <taxon>Eukaryota</taxon>
        <taxon>Viridiplantae</taxon>
        <taxon>Streptophyta</taxon>
        <taxon>Embryophyta</taxon>
        <taxon>Tracheophyta</taxon>
        <taxon>Spermatophyta</taxon>
        <taxon>Magnoliopsida</taxon>
        <taxon>eudicotyledons</taxon>
        <taxon>Gunneridae</taxon>
        <taxon>Pentapetalae</taxon>
        <taxon>rosids</taxon>
        <taxon>malvids</taxon>
        <taxon>Sapindales</taxon>
        <taxon>Rutaceae</taxon>
        <taxon>Aurantioideae</taxon>
        <taxon>Citrus</taxon>
    </lineage>
</organism>
<dbReference type="InterPro" id="IPR001611">
    <property type="entry name" value="Leu-rich_rpt"/>
</dbReference>
<evidence type="ECO:0000256" key="3">
    <source>
        <dbReference type="ARBA" id="ARBA00022475"/>
    </source>
</evidence>
<dbReference type="PANTHER" id="PTHR48063:SF98">
    <property type="entry name" value="LRR RECEPTOR-LIKE SERINE_THREONINE-PROTEIN KINASE FLS2"/>
    <property type="match status" value="1"/>
</dbReference>
<dbReference type="Pfam" id="PF08263">
    <property type="entry name" value="LRRNT_2"/>
    <property type="match status" value="1"/>
</dbReference>
<feature type="transmembrane region" description="Helical" evidence="12">
    <location>
        <begin position="887"/>
        <end position="910"/>
    </location>
</feature>
<evidence type="ECO:0000256" key="1">
    <source>
        <dbReference type="ARBA" id="ARBA00004251"/>
    </source>
</evidence>
<evidence type="ECO:0000256" key="4">
    <source>
        <dbReference type="ARBA" id="ARBA00022614"/>
    </source>
</evidence>
<keyword evidence="5 12" id="KW-0812">Transmembrane</keyword>
<dbReference type="SMART" id="SM00369">
    <property type="entry name" value="LRR_TYP"/>
    <property type="match status" value="8"/>
</dbReference>
<evidence type="ECO:0000256" key="9">
    <source>
        <dbReference type="ARBA" id="ARBA00023136"/>
    </source>
</evidence>
<keyword evidence="9 12" id="KW-0472">Membrane</keyword>